<dbReference type="InterPro" id="IPR000572">
    <property type="entry name" value="OxRdtase_Mopterin-bd_dom"/>
</dbReference>
<dbReference type="Gene3D" id="3.90.420.10">
    <property type="entry name" value="Oxidoreductase, molybdopterin-binding domain"/>
    <property type="match status" value="1"/>
</dbReference>
<evidence type="ECO:0000259" key="2">
    <source>
        <dbReference type="Pfam" id="PF00174"/>
    </source>
</evidence>
<evidence type="ECO:0000313" key="3">
    <source>
        <dbReference type="EMBL" id="SFT74369.1"/>
    </source>
</evidence>
<evidence type="ECO:0000313" key="4">
    <source>
        <dbReference type="Proteomes" id="UP000199594"/>
    </source>
</evidence>
<sequence>MIPLLLACRRFNRSLPSAFRLPFLGLCLLLAINAHAADGGATPMPILTLAQGSDRQQLSLEAIEATDELYHIQMQHPEGPEGRFSGVWLNAFLAANGLEDAKRVRFIADDGYTTFLTLAQRNEKAYLLATRLDGEPIGVDRLGPLMLVVPDDAEAVLDGSAPMNRWIWALEEIRAR</sequence>
<dbReference type="InterPro" id="IPR036374">
    <property type="entry name" value="OxRdtase_Mopterin-bd_sf"/>
</dbReference>
<name>A0A1I7AHF2_9GAMM</name>
<gene>
    <name evidence="3" type="ORF">SAMN04487956_11786</name>
</gene>
<keyword evidence="1" id="KW-0732">Signal</keyword>
<dbReference type="RefSeq" id="WP_089849512.1">
    <property type="nucleotide sequence ID" value="NZ_FPAQ01000017.1"/>
</dbReference>
<protein>
    <recommendedName>
        <fullName evidence="2">Oxidoreductase molybdopterin-binding domain-containing protein</fullName>
    </recommendedName>
</protein>
<feature type="signal peptide" evidence="1">
    <location>
        <begin position="1"/>
        <end position="36"/>
    </location>
</feature>
<dbReference type="Proteomes" id="UP000199594">
    <property type="component" value="Unassembled WGS sequence"/>
</dbReference>
<feature type="domain" description="Oxidoreductase molybdopterin-binding" evidence="2">
    <location>
        <begin position="75"/>
        <end position="151"/>
    </location>
</feature>
<dbReference type="OrthoDB" id="5796037at2"/>
<dbReference type="SUPFAM" id="SSF56524">
    <property type="entry name" value="Oxidoreductase molybdopterin-binding domain"/>
    <property type="match status" value="1"/>
</dbReference>
<proteinExistence type="predicted"/>
<reference evidence="3 4" key="1">
    <citation type="submission" date="2016-10" db="EMBL/GenBank/DDBJ databases">
        <authorList>
            <person name="de Groot N.N."/>
        </authorList>
    </citation>
    <scope>NUCLEOTIDE SEQUENCE [LARGE SCALE GENOMIC DNA]</scope>
    <source>
        <strain evidence="3 4">CGMCC 1.6493</strain>
    </source>
</reference>
<organism evidence="3 4">
    <name type="scientific">Halomonas saccharevitans</name>
    <dbReference type="NCBI Taxonomy" id="416872"/>
    <lineage>
        <taxon>Bacteria</taxon>
        <taxon>Pseudomonadati</taxon>
        <taxon>Pseudomonadota</taxon>
        <taxon>Gammaproteobacteria</taxon>
        <taxon>Oceanospirillales</taxon>
        <taxon>Halomonadaceae</taxon>
        <taxon>Halomonas</taxon>
    </lineage>
</organism>
<dbReference type="EMBL" id="FPAQ01000017">
    <property type="protein sequence ID" value="SFT74369.1"/>
    <property type="molecule type" value="Genomic_DNA"/>
</dbReference>
<dbReference type="AlphaFoldDB" id="A0A1I7AHF2"/>
<dbReference type="Pfam" id="PF00174">
    <property type="entry name" value="Oxidored_molyb"/>
    <property type="match status" value="1"/>
</dbReference>
<evidence type="ECO:0000256" key="1">
    <source>
        <dbReference type="SAM" id="SignalP"/>
    </source>
</evidence>
<feature type="chain" id="PRO_5011636589" description="Oxidoreductase molybdopterin-binding domain-containing protein" evidence="1">
    <location>
        <begin position="37"/>
        <end position="176"/>
    </location>
</feature>
<accession>A0A1I7AHF2</accession>